<dbReference type="RefSeq" id="WP_218319495.1">
    <property type="nucleotide sequence ID" value="NZ_JAEEGC010000025.1"/>
</dbReference>
<organism evidence="2 3">
    <name type="scientific">Clostridium thailandense</name>
    <dbReference type="NCBI Taxonomy" id="2794346"/>
    <lineage>
        <taxon>Bacteria</taxon>
        <taxon>Bacillati</taxon>
        <taxon>Bacillota</taxon>
        <taxon>Clostridia</taxon>
        <taxon>Eubacteriales</taxon>
        <taxon>Clostridiaceae</taxon>
        <taxon>Clostridium</taxon>
    </lineage>
</organism>
<protein>
    <recommendedName>
        <fullName evidence="4">HlyD family secretion protein</fullName>
    </recommendedName>
</protein>
<keyword evidence="3" id="KW-1185">Reference proteome</keyword>
<evidence type="ECO:0000256" key="1">
    <source>
        <dbReference type="SAM" id="Phobius"/>
    </source>
</evidence>
<evidence type="ECO:0000313" key="3">
    <source>
        <dbReference type="Proteomes" id="UP000694308"/>
    </source>
</evidence>
<name>A0A949THQ7_9CLOT</name>
<sequence>MENNLFRKSSIERISSPEQLNDYLKVTNISVWCILGALFALLFGVMIWAFTGSIPETVKISGVAYSAASNADKVYCYVPLGTSKRLEEGMEVQVSPDYASRSEYGYIYGKIESIGKVPVTENQIIQTFGSLKYLQGIIPDGNVIEVKMVLGKNGKSLKWSNIKGEKVLLTSGSRCNVLIITKERKPYELLINKDS</sequence>
<dbReference type="Proteomes" id="UP000694308">
    <property type="component" value="Unassembled WGS sequence"/>
</dbReference>
<evidence type="ECO:0008006" key="4">
    <source>
        <dbReference type="Google" id="ProtNLM"/>
    </source>
</evidence>
<keyword evidence="1" id="KW-1133">Transmembrane helix</keyword>
<dbReference type="AlphaFoldDB" id="A0A949THQ7"/>
<evidence type="ECO:0000313" key="2">
    <source>
        <dbReference type="EMBL" id="MBV7272460.1"/>
    </source>
</evidence>
<keyword evidence="1" id="KW-0472">Membrane</keyword>
<feature type="transmembrane region" description="Helical" evidence="1">
    <location>
        <begin position="29"/>
        <end position="50"/>
    </location>
</feature>
<accession>A0A949THQ7</accession>
<reference evidence="2" key="1">
    <citation type="submission" date="2020-12" db="EMBL/GenBank/DDBJ databases">
        <title>Clostridium thailandense sp. nov., a novel acetogenic bacterium isolated from peat land soil in Thailand.</title>
        <authorList>
            <person name="Chaikitkaew S."/>
            <person name="Birkeland N.K."/>
        </authorList>
    </citation>
    <scope>NUCLEOTIDE SEQUENCE</scope>
    <source>
        <strain evidence="2">PL3</strain>
    </source>
</reference>
<dbReference type="EMBL" id="JAEEGC010000025">
    <property type="protein sequence ID" value="MBV7272460.1"/>
    <property type="molecule type" value="Genomic_DNA"/>
</dbReference>
<keyword evidence="1" id="KW-0812">Transmembrane</keyword>
<gene>
    <name evidence="2" type="ORF">I6U48_05960</name>
</gene>
<comment type="caution">
    <text evidence="2">The sequence shown here is derived from an EMBL/GenBank/DDBJ whole genome shotgun (WGS) entry which is preliminary data.</text>
</comment>
<proteinExistence type="predicted"/>